<dbReference type="PROSITE" id="PS50995">
    <property type="entry name" value="HTH_MARR_2"/>
    <property type="match status" value="1"/>
</dbReference>
<sequence>MIPHRPVLTLAQAGRIAGALLKEAVASHGLKPGHARGLTLLAERDSMSQQALLEEMGVDASVLVGILNDLEDDGLVSRRRDRADRRRHIVAISARGRKLAERLDESFARVEAELLSGLTADDVATLTSLLGRVKDTGAEDCSAD</sequence>
<evidence type="ECO:0000259" key="1">
    <source>
        <dbReference type="PROSITE" id="PS50995"/>
    </source>
</evidence>
<dbReference type="SMART" id="SM00347">
    <property type="entry name" value="HTH_MARR"/>
    <property type="match status" value="1"/>
</dbReference>
<dbReference type="InterPro" id="IPR036388">
    <property type="entry name" value="WH-like_DNA-bd_sf"/>
</dbReference>
<dbReference type="Proteomes" id="UP000318578">
    <property type="component" value="Unassembled WGS sequence"/>
</dbReference>
<comment type="caution">
    <text evidence="2">The sequence shown here is derived from an EMBL/GenBank/DDBJ whole genome shotgun (WGS) entry which is preliminary data.</text>
</comment>
<dbReference type="GO" id="GO:0003700">
    <property type="term" value="F:DNA-binding transcription factor activity"/>
    <property type="evidence" value="ECO:0007669"/>
    <property type="project" value="InterPro"/>
</dbReference>
<dbReference type="Pfam" id="PF12802">
    <property type="entry name" value="MarR_2"/>
    <property type="match status" value="1"/>
</dbReference>
<dbReference type="PANTHER" id="PTHR33164:SF43">
    <property type="entry name" value="HTH-TYPE TRANSCRIPTIONAL REPRESSOR YETL"/>
    <property type="match status" value="1"/>
</dbReference>
<dbReference type="PANTHER" id="PTHR33164">
    <property type="entry name" value="TRANSCRIPTIONAL REGULATOR, MARR FAMILY"/>
    <property type="match status" value="1"/>
</dbReference>
<dbReference type="InterPro" id="IPR039422">
    <property type="entry name" value="MarR/SlyA-like"/>
</dbReference>
<dbReference type="SUPFAM" id="SSF46785">
    <property type="entry name" value="Winged helix' DNA-binding domain"/>
    <property type="match status" value="1"/>
</dbReference>
<dbReference type="AlphaFoldDB" id="A0A557ZYF1"/>
<feature type="domain" description="HTH marR-type" evidence="1">
    <location>
        <begin position="3"/>
        <end position="135"/>
    </location>
</feature>
<keyword evidence="3" id="KW-1185">Reference proteome</keyword>
<dbReference type="EMBL" id="VJZA01000089">
    <property type="protein sequence ID" value="TVT17032.1"/>
    <property type="molecule type" value="Genomic_DNA"/>
</dbReference>
<dbReference type="InterPro" id="IPR036390">
    <property type="entry name" value="WH_DNA-bd_sf"/>
</dbReference>
<dbReference type="InterPro" id="IPR000835">
    <property type="entry name" value="HTH_MarR-typ"/>
</dbReference>
<dbReference type="PRINTS" id="PR00598">
    <property type="entry name" value="HTHMARR"/>
</dbReference>
<dbReference type="Gene3D" id="1.10.10.10">
    <property type="entry name" value="Winged helix-like DNA-binding domain superfamily/Winged helix DNA-binding domain"/>
    <property type="match status" value="1"/>
</dbReference>
<dbReference type="OrthoDB" id="4463574at2"/>
<accession>A0A557ZYF1</accession>
<protein>
    <submittedName>
        <fullName evidence="2">MarR family transcriptional regulator</fullName>
    </submittedName>
</protein>
<evidence type="ECO:0000313" key="3">
    <source>
        <dbReference type="Proteomes" id="UP000318578"/>
    </source>
</evidence>
<proteinExistence type="predicted"/>
<name>A0A557ZYF1_9PSEU</name>
<reference evidence="2 3" key="1">
    <citation type="submission" date="2019-07" db="EMBL/GenBank/DDBJ databases">
        <title>New species of Amycolatopsis and Streptomyces.</title>
        <authorList>
            <person name="Duangmal K."/>
            <person name="Teo W.F.A."/>
            <person name="Lipun K."/>
        </authorList>
    </citation>
    <scope>NUCLEOTIDE SEQUENCE [LARGE SCALE GENOMIC DNA]</scope>
    <source>
        <strain evidence="2 3">JCM 30562</strain>
    </source>
</reference>
<gene>
    <name evidence="2" type="ORF">FNH06_33090</name>
</gene>
<dbReference type="GO" id="GO:0006950">
    <property type="term" value="P:response to stress"/>
    <property type="evidence" value="ECO:0007669"/>
    <property type="project" value="TreeGrafter"/>
</dbReference>
<evidence type="ECO:0000313" key="2">
    <source>
        <dbReference type="EMBL" id="TVT17032.1"/>
    </source>
</evidence>
<dbReference type="RefSeq" id="WP_144643860.1">
    <property type="nucleotide sequence ID" value="NZ_BNAX01000009.1"/>
</dbReference>
<organism evidence="2 3">
    <name type="scientific">Amycolatopsis acidiphila</name>
    <dbReference type="NCBI Taxonomy" id="715473"/>
    <lineage>
        <taxon>Bacteria</taxon>
        <taxon>Bacillati</taxon>
        <taxon>Actinomycetota</taxon>
        <taxon>Actinomycetes</taxon>
        <taxon>Pseudonocardiales</taxon>
        <taxon>Pseudonocardiaceae</taxon>
        <taxon>Amycolatopsis</taxon>
    </lineage>
</organism>